<accession>W3X4Q8</accession>
<dbReference type="AlphaFoldDB" id="W3X4Q8"/>
<evidence type="ECO:0000313" key="4">
    <source>
        <dbReference type="Proteomes" id="UP000030651"/>
    </source>
</evidence>
<keyword evidence="2" id="KW-0732">Signal</keyword>
<organism evidence="3 4">
    <name type="scientific">Pestalotiopsis fici (strain W106-1 / CGMCC3.15140)</name>
    <dbReference type="NCBI Taxonomy" id="1229662"/>
    <lineage>
        <taxon>Eukaryota</taxon>
        <taxon>Fungi</taxon>
        <taxon>Dikarya</taxon>
        <taxon>Ascomycota</taxon>
        <taxon>Pezizomycotina</taxon>
        <taxon>Sordariomycetes</taxon>
        <taxon>Xylariomycetidae</taxon>
        <taxon>Amphisphaeriales</taxon>
        <taxon>Sporocadaceae</taxon>
        <taxon>Pestalotiopsis</taxon>
    </lineage>
</organism>
<name>W3X4Q8_PESFW</name>
<feature type="region of interest" description="Disordered" evidence="1">
    <location>
        <begin position="53"/>
        <end position="116"/>
    </location>
</feature>
<evidence type="ECO:0008006" key="5">
    <source>
        <dbReference type="Google" id="ProtNLM"/>
    </source>
</evidence>
<evidence type="ECO:0000256" key="1">
    <source>
        <dbReference type="SAM" id="MobiDB-lite"/>
    </source>
</evidence>
<dbReference type="OrthoDB" id="4761869at2759"/>
<gene>
    <name evidence="3" type="ORF">PFICI_07690</name>
</gene>
<sequence length="223" mass="24969">MQKNLFIGAVALFKLVAAWSLMSDADNGIWYMNRDGNGDLNLTTRLDFEYKPEPSKNHLRIRQPSSQDEDHRRPEEGFWPWKQSGSSLSDSTTSTSTARFRLSPQRSAAADTPSLPVKQSECGNLELNPADAYYAEQMMAAYCAAVGYVDAYQHLASKFNSVIVYICARGHPETCSSADMLSAMQWLDTECYTAKSGWVYNNYIHKDAPGNKYGRDDQGANFC</sequence>
<feature type="signal peptide" evidence="2">
    <location>
        <begin position="1"/>
        <end position="18"/>
    </location>
</feature>
<dbReference type="RefSeq" id="XP_007834462.1">
    <property type="nucleotide sequence ID" value="XM_007836271.1"/>
</dbReference>
<dbReference type="EMBL" id="KI912113">
    <property type="protein sequence ID" value="ETS80161.1"/>
    <property type="molecule type" value="Genomic_DNA"/>
</dbReference>
<protein>
    <recommendedName>
        <fullName evidence="5">Ecp2 effector protein domain-containing protein</fullName>
    </recommendedName>
</protein>
<feature type="compositionally biased region" description="Low complexity" evidence="1">
    <location>
        <begin position="84"/>
        <end position="97"/>
    </location>
</feature>
<evidence type="ECO:0000313" key="3">
    <source>
        <dbReference type="EMBL" id="ETS80161.1"/>
    </source>
</evidence>
<feature type="chain" id="PRO_5004834598" description="Ecp2 effector protein domain-containing protein" evidence="2">
    <location>
        <begin position="19"/>
        <end position="223"/>
    </location>
</feature>
<reference evidence="4" key="1">
    <citation type="journal article" date="2015" name="BMC Genomics">
        <title>Genomic and transcriptomic analysis of the endophytic fungus Pestalotiopsis fici reveals its lifestyle and high potential for synthesis of natural products.</title>
        <authorList>
            <person name="Wang X."/>
            <person name="Zhang X."/>
            <person name="Liu L."/>
            <person name="Xiang M."/>
            <person name="Wang W."/>
            <person name="Sun X."/>
            <person name="Che Y."/>
            <person name="Guo L."/>
            <person name="Liu G."/>
            <person name="Guo L."/>
            <person name="Wang C."/>
            <person name="Yin W.B."/>
            <person name="Stadler M."/>
            <person name="Zhang X."/>
            <person name="Liu X."/>
        </authorList>
    </citation>
    <scope>NUCLEOTIDE SEQUENCE [LARGE SCALE GENOMIC DNA]</scope>
    <source>
        <strain evidence="4">W106-1 / CGMCC3.15140</strain>
    </source>
</reference>
<dbReference type="KEGG" id="pfy:PFICI_07690"/>
<keyword evidence="4" id="KW-1185">Reference proteome</keyword>
<dbReference type="HOGENOM" id="CLU_1240502_0_0_1"/>
<proteinExistence type="predicted"/>
<evidence type="ECO:0000256" key="2">
    <source>
        <dbReference type="SAM" id="SignalP"/>
    </source>
</evidence>
<dbReference type="InParanoid" id="W3X4Q8"/>
<dbReference type="GeneID" id="19272703"/>
<dbReference type="Proteomes" id="UP000030651">
    <property type="component" value="Unassembled WGS sequence"/>
</dbReference>